<dbReference type="RefSeq" id="WP_090233701.1">
    <property type="nucleotide sequence ID" value="NZ_FNHW01000001.1"/>
</dbReference>
<reference evidence="7" key="1">
    <citation type="submission" date="2016-10" db="EMBL/GenBank/DDBJ databases">
        <authorList>
            <person name="Varghese N."/>
            <person name="Submissions S."/>
        </authorList>
    </citation>
    <scope>NUCLEOTIDE SEQUENCE [LARGE SCALE GENOMIC DNA]</scope>
    <source>
        <strain evidence="7">CGMCC 1.6854</strain>
    </source>
</reference>
<dbReference type="Gene3D" id="1.10.10.10">
    <property type="entry name" value="Winged helix-like DNA-binding domain superfamily/Winged helix DNA-binding domain"/>
    <property type="match status" value="1"/>
</dbReference>
<evidence type="ECO:0000256" key="3">
    <source>
        <dbReference type="ARBA" id="ARBA00023125"/>
    </source>
</evidence>
<gene>
    <name evidence="6" type="ORF">SAMN04488137_1567</name>
</gene>
<comment type="similarity">
    <text evidence="1">Belongs to the LysR transcriptional regulatory family.</text>
</comment>
<keyword evidence="3 6" id="KW-0238">DNA-binding</keyword>
<evidence type="ECO:0000313" key="6">
    <source>
        <dbReference type="EMBL" id="SDM71125.1"/>
    </source>
</evidence>
<dbReference type="InterPro" id="IPR005119">
    <property type="entry name" value="LysR_subst-bd"/>
</dbReference>
<dbReference type="SUPFAM" id="SSF53850">
    <property type="entry name" value="Periplasmic binding protein-like II"/>
    <property type="match status" value="1"/>
</dbReference>
<evidence type="ECO:0000313" key="7">
    <source>
        <dbReference type="Proteomes" id="UP000199544"/>
    </source>
</evidence>
<name>A0A1G9VH34_9BACL</name>
<keyword evidence="2" id="KW-0805">Transcription regulation</keyword>
<evidence type="ECO:0000256" key="4">
    <source>
        <dbReference type="ARBA" id="ARBA00023163"/>
    </source>
</evidence>
<dbReference type="GO" id="GO:0003700">
    <property type="term" value="F:DNA-binding transcription factor activity"/>
    <property type="evidence" value="ECO:0007669"/>
    <property type="project" value="InterPro"/>
</dbReference>
<dbReference type="InterPro" id="IPR000847">
    <property type="entry name" value="LysR_HTH_N"/>
</dbReference>
<dbReference type="OrthoDB" id="9803735at2"/>
<dbReference type="GO" id="GO:0003677">
    <property type="term" value="F:DNA binding"/>
    <property type="evidence" value="ECO:0007669"/>
    <property type="project" value="UniProtKB-KW"/>
</dbReference>
<evidence type="ECO:0000259" key="5">
    <source>
        <dbReference type="PROSITE" id="PS50931"/>
    </source>
</evidence>
<dbReference type="PRINTS" id="PR00039">
    <property type="entry name" value="HTHLYSR"/>
</dbReference>
<dbReference type="FunFam" id="1.10.10.10:FF:000001">
    <property type="entry name" value="LysR family transcriptional regulator"/>
    <property type="match status" value="1"/>
</dbReference>
<dbReference type="PANTHER" id="PTHR30419">
    <property type="entry name" value="HTH-TYPE TRANSCRIPTIONAL REGULATOR YBHD"/>
    <property type="match status" value="1"/>
</dbReference>
<dbReference type="STRING" id="459525.SAMN04488137_1567"/>
<feature type="domain" description="HTH lysR-type" evidence="5">
    <location>
        <begin position="1"/>
        <end position="58"/>
    </location>
</feature>
<keyword evidence="7" id="KW-1185">Reference proteome</keyword>
<dbReference type="Proteomes" id="UP000199544">
    <property type="component" value="Unassembled WGS sequence"/>
</dbReference>
<dbReference type="SUPFAM" id="SSF46785">
    <property type="entry name" value="Winged helix' DNA-binding domain"/>
    <property type="match status" value="1"/>
</dbReference>
<dbReference type="Pfam" id="PF00126">
    <property type="entry name" value="HTH_1"/>
    <property type="match status" value="1"/>
</dbReference>
<dbReference type="GO" id="GO:0005829">
    <property type="term" value="C:cytosol"/>
    <property type="evidence" value="ECO:0007669"/>
    <property type="project" value="TreeGrafter"/>
</dbReference>
<sequence>MNIKHLYYFVTVAEQLSYSKAAEKLHITQPSLSTAIKNLERIVDSPLFERNTRKISLTDAGAILYKKTMPLLSQLDILEKEMKEVKELGNGELVIGMIESVKHWLPEVIREYCNCFPTMRVKLIEVLSKQDVIDSLRKYDTHIIITNQFINEADIESVSLYEENLVLLIHQDHPLSQRDELSIKELENEPFIISTEGFQTRDDILKVFEYEQVSPSIKFEIERFETALTLVRENLGLTLIPENYLVRQNEPSIVCKKIPSSLLQRTVYVTRLKNRYLSPAINAFFQRIIGYYVQKL</sequence>
<organism evidence="6 7">
    <name type="scientific">Fictibacillus solisalsi</name>
    <dbReference type="NCBI Taxonomy" id="459525"/>
    <lineage>
        <taxon>Bacteria</taxon>
        <taxon>Bacillati</taxon>
        <taxon>Bacillota</taxon>
        <taxon>Bacilli</taxon>
        <taxon>Bacillales</taxon>
        <taxon>Fictibacillaceae</taxon>
        <taxon>Fictibacillus</taxon>
    </lineage>
</organism>
<evidence type="ECO:0000256" key="2">
    <source>
        <dbReference type="ARBA" id="ARBA00023015"/>
    </source>
</evidence>
<protein>
    <submittedName>
        <fullName evidence="6">DNA-binding transcriptional regulator, LysR family</fullName>
    </submittedName>
</protein>
<dbReference type="PANTHER" id="PTHR30419:SF8">
    <property type="entry name" value="NITROGEN ASSIMILATION TRANSCRIPTIONAL ACTIVATOR-RELATED"/>
    <property type="match status" value="1"/>
</dbReference>
<accession>A0A1G9VH34</accession>
<dbReference type="CDD" id="cd05466">
    <property type="entry name" value="PBP2_LTTR_substrate"/>
    <property type="match status" value="1"/>
</dbReference>
<dbReference type="InterPro" id="IPR036388">
    <property type="entry name" value="WH-like_DNA-bd_sf"/>
</dbReference>
<dbReference type="PROSITE" id="PS50931">
    <property type="entry name" value="HTH_LYSR"/>
    <property type="match status" value="1"/>
</dbReference>
<dbReference type="EMBL" id="FNHW01000001">
    <property type="protein sequence ID" value="SDM71125.1"/>
    <property type="molecule type" value="Genomic_DNA"/>
</dbReference>
<dbReference type="AlphaFoldDB" id="A0A1G9VH34"/>
<dbReference type="Gene3D" id="3.40.190.290">
    <property type="match status" value="1"/>
</dbReference>
<dbReference type="InterPro" id="IPR050950">
    <property type="entry name" value="HTH-type_LysR_regulators"/>
</dbReference>
<dbReference type="InterPro" id="IPR036390">
    <property type="entry name" value="WH_DNA-bd_sf"/>
</dbReference>
<proteinExistence type="inferred from homology"/>
<dbReference type="Pfam" id="PF03466">
    <property type="entry name" value="LysR_substrate"/>
    <property type="match status" value="1"/>
</dbReference>
<evidence type="ECO:0000256" key="1">
    <source>
        <dbReference type="ARBA" id="ARBA00009437"/>
    </source>
</evidence>
<keyword evidence="4" id="KW-0804">Transcription</keyword>